<protein>
    <submittedName>
        <fullName evidence="1">Uncharacterized protein</fullName>
    </submittedName>
</protein>
<proteinExistence type="predicted"/>
<accession>A0A4Y4DNV1</accession>
<dbReference type="AlphaFoldDB" id="A0A4Y4DNV1"/>
<evidence type="ECO:0000313" key="2">
    <source>
        <dbReference type="Proteomes" id="UP000316612"/>
    </source>
</evidence>
<evidence type="ECO:0000313" key="1">
    <source>
        <dbReference type="EMBL" id="GED05335.1"/>
    </source>
</evidence>
<comment type="caution">
    <text evidence="1">The sequence shown here is derived from an EMBL/GenBank/DDBJ whole genome shotgun (WGS) entry which is preliminary data.</text>
</comment>
<name>A0A4Y4DNV1_GLUUR</name>
<keyword evidence="2" id="KW-1185">Reference proteome</keyword>
<sequence>MMAFKQRWIFVDVQFGKLHAQALRHVVDGFPRSLAQMASLADKQLNFMQSTHLFIISWALEGLKLDDVLHPGDP</sequence>
<dbReference type="Proteomes" id="UP000316612">
    <property type="component" value="Unassembled WGS sequence"/>
</dbReference>
<reference evidence="1 2" key="1">
    <citation type="submission" date="2019-06" db="EMBL/GenBank/DDBJ databases">
        <title>Whole genome shotgun sequence of Glutamicibacter uratoxydans NBRC 15515.</title>
        <authorList>
            <person name="Hosoyama A."/>
            <person name="Uohara A."/>
            <person name="Ohji S."/>
            <person name="Ichikawa N."/>
        </authorList>
    </citation>
    <scope>NUCLEOTIDE SEQUENCE [LARGE SCALE GENOMIC DNA]</scope>
    <source>
        <strain evidence="1 2">NBRC 15515</strain>
    </source>
</reference>
<gene>
    <name evidence="1" type="ORF">AUR04nite_08670</name>
</gene>
<dbReference type="EMBL" id="BJNY01000004">
    <property type="protein sequence ID" value="GED05335.1"/>
    <property type="molecule type" value="Genomic_DNA"/>
</dbReference>
<organism evidence="1 2">
    <name type="scientific">Glutamicibacter uratoxydans</name>
    <name type="common">Arthrobacter uratoxydans</name>
    <dbReference type="NCBI Taxonomy" id="43667"/>
    <lineage>
        <taxon>Bacteria</taxon>
        <taxon>Bacillati</taxon>
        <taxon>Actinomycetota</taxon>
        <taxon>Actinomycetes</taxon>
        <taxon>Micrococcales</taxon>
        <taxon>Micrococcaceae</taxon>
        <taxon>Glutamicibacter</taxon>
    </lineage>
</organism>